<evidence type="ECO:0000313" key="2">
    <source>
        <dbReference type="Proteomes" id="UP000692954"/>
    </source>
</evidence>
<dbReference type="AlphaFoldDB" id="A0A8S1RRL2"/>
<keyword evidence="2" id="KW-1185">Reference proteome</keyword>
<name>A0A8S1RRL2_9CILI</name>
<comment type="caution">
    <text evidence="1">The sequence shown here is derived from an EMBL/GenBank/DDBJ whole genome shotgun (WGS) entry which is preliminary data.</text>
</comment>
<organism evidence="1 2">
    <name type="scientific">Paramecium sonneborni</name>
    <dbReference type="NCBI Taxonomy" id="65129"/>
    <lineage>
        <taxon>Eukaryota</taxon>
        <taxon>Sar</taxon>
        <taxon>Alveolata</taxon>
        <taxon>Ciliophora</taxon>
        <taxon>Intramacronucleata</taxon>
        <taxon>Oligohymenophorea</taxon>
        <taxon>Peniculida</taxon>
        <taxon>Parameciidae</taxon>
        <taxon>Paramecium</taxon>
    </lineage>
</organism>
<proteinExistence type="predicted"/>
<gene>
    <name evidence="1" type="ORF">PSON_ATCC_30995.1.T2700013</name>
</gene>
<sequence>MKIVLIITPSVDSKKFCQLVLIKHSVVIMLLKENNTEKKYLLQSLKVQIQFHLQLSIRRQQFLIILIIELSMVLNATGPCLSLSCYQNTTANSDSECQSYQNGCLTREVG</sequence>
<reference evidence="1" key="1">
    <citation type="submission" date="2021-01" db="EMBL/GenBank/DDBJ databases">
        <authorList>
            <consortium name="Genoscope - CEA"/>
            <person name="William W."/>
        </authorList>
    </citation>
    <scope>NUCLEOTIDE SEQUENCE</scope>
</reference>
<accession>A0A8S1RRL2</accession>
<dbReference type="Proteomes" id="UP000692954">
    <property type="component" value="Unassembled WGS sequence"/>
</dbReference>
<evidence type="ECO:0000313" key="1">
    <source>
        <dbReference type="EMBL" id="CAD8130227.1"/>
    </source>
</evidence>
<dbReference type="EMBL" id="CAJJDN010000270">
    <property type="protein sequence ID" value="CAD8130227.1"/>
    <property type="molecule type" value="Genomic_DNA"/>
</dbReference>
<protein>
    <submittedName>
        <fullName evidence="1">Uncharacterized protein</fullName>
    </submittedName>
</protein>